<dbReference type="Proteomes" id="UP000193285">
    <property type="component" value="Unassembled WGS sequence"/>
</dbReference>
<evidence type="ECO:0000313" key="2">
    <source>
        <dbReference type="EMBL" id="ORW41792.1"/>
    </source>
</evidence>
<protein>
    <submittedName>
        <fullName evidence="2">ABC transporter permease</fullName>
    </submittedName>
</protein>
<evidence type="ECO:0000313" key="3">
    <source>
        <dbReference type="Proteomes" id="UP000193285"/>
    </source>
</evidence>
<accession>A0A1X2A750</accession>
<dbReference type="Gene3D" id="3.40.50.1820">
    <property type="entry name" value="alpha/beta hydrolase"/>
    <property type="match status" value="1"/>
</dbReference>
<dbReference type="InterPro" id="IPR051049">
    <property type="entry name" value="Dienelactone_hydrolase-like"/>
</dbReference>
<feature type="domain" description="Dienelactone hydrolase" evidence="1">
    <location>
        <begin position="31"/>
        <end position="244"/>
    </location>
</feature>
<gene>
    <name evidence="2" type="ORF">AWB90_21245</name>
</gene>
<dbReference type="InterPro" id="IPR029058">
    <property type="entry name" value="AB_hydrolase_fold"/>
</dbReference>
<sequence length="249" mass="26246">MTAAAGELTADWLTVTTADGPMRLYRVRPHPDKAVKPAAAVVVLQEAFGVNDHIQDVTRRLAAQGYLAVAPDLFHRSGIETVEYTDRDTAMRLIGELGAEQIVSDISGVLTHLADSEGITAERTAVVGFCFGGRAAFTAATALPVAATVVFYGPGIASGPHASLDKAANIKGPVLMFAGDADPTIPAEDLSAIQATAQRYDLDLRLVVFAGAGHAFHCDARPAQYVADAARKAWLNTTEFLAETLKAQS</sequence>
<dbReference type="PANTHER" id="PTHR46623:SF6">
    <property type="entry name" value="ALPHA_BETA-HYDROLASES SUPERFAMILY PROTEIN"/>
    <property type="match status" value="1"/>
</dbReference>
<dbReference type="EMBL" id="LQPN01000063">
    <property type="protein sequence ID" value="ORW41792.1"/>
    <property type="molecule type" value="Genomic_DNA"/>
</dbReference>
<dbReference type="OrthoDB" id="3208682at2"/>
<dbReference type="PANTHER" id="PTHR46623">
    <property type="entry name" value="CARBOXYMETHYLENEBUTENOLIDASE-RELATED"/>
    <property type="match status" value="1"/>
</dbReference>
<dbReference type="GO" id="GO:0016787">
    <property type="term" value="F:hydrolase activity"/>
    <property type="evidence" value="ECO:0007669"/>
    <property type="project" value="InterPro"/>
</dbReference>
<proteinExistence type="predicted"/>
<dbReference type="RefSeq" id="WP_085245890.1">
    <property type="nucleotide sequence ID" value="NZ_LQPN01000063.1"/>
</dbReference>
<organism evidence="2 3">
    <name type="scientific">Mycobacterium paraense</name>
    <dbReference type="NCBI Taxonomy" id="767916"/>
    <lineage>
        <taxon>Bacteria</taxon>
        <taxon>Bacillati</taxon>
        <taxon>Actinomycetota</taxon>
        <taxon>Actinomycetes</taxon>
        <taxon>Mycobacteriales</taxon>
        <taxon>Mycobacteriaceae</taxon>
        <taxon>Mycobacterium</taxon>
        <taxon>Mycobacterium simiae complex</taxon>
    </lineage>
</organism>
<dbReference type="AlphaFoldDB" id="A0A1X2A750"/>
<evidence type="ECO:0000259" key="1">
    <source>
        <dbReference type="Pfam" id="PF01738"/>
    </source>
</evidence>
<dbReference type="SUPFAM" id="SSF53474">
    <property type="entry name" value="alpha/beta-Hydrolases"/>
    <property type="match status" value="1"/>
</dbReference>
<name>A0A1X2A750_9MYCO</name>
<dbReference type="InterPro" id="IPR002925">
    <property type="entry name" value="Dienelactn_hydro"/>
</dbReference>
<comment type="caution">
    <text evidence="2">The sequence shown here is derived from an EMBL/GenBank/DDBJ whole genome shotgun (WGS) entry which is preliminary data.</text>
</comment>
<reference evidence="2 3" key="1">
    <citation type="journal article" date="2015" name="Emerg. Microbes Infect.">
        <title>Characterization of 17 strains belonging to the Mycobacterium simiae complex and description of Mycobacterium paraense sp. nov.</title>
        <authorList>
            <person name="Fusco da Costa A.R."/>
            <person name="Fedrizzi T."/>
            <person name="Lopes M.L."/>
            <person name="Pecorari M."/>
            <person name="Oliveira da Costa W.L."/>
            <person name="Giacobazzi E."/>
            <person name="da Costa Bahia J.R."/>
            <person name="De Sanctis V."/>
            <person name="Batista Lima K.V."/>
            <person name="Bertorelli R."/>
            <person name="Grottola A."/>
            <person name="Fabio A."/>
            <person name="Mariottini A."/>
            <person name="Ferretti P."/>
            <person name="Di Leva F."/>
            <person name="Fregni Serpini G."/>
            <person name="Tagliazucchi S."/>
            <person name="Rumpianesi F."/>
            <person name="Jousson O."/>
            <person name="Segata N."/>
            <person name="Tortoli E."/>
        </authorList>
    </citation>
    <scope>NUCLEOTIDE SEQUENCE [LARGE SCALE GENOMIC DNA]</scope>
    <source>
        <strain evidence="2 3">IEC33</strain>
    </source>
</reference>
<dbReference type="Pfam" id="PF01738">
    <property type="entry name" value="DLH"/>
    <property type="match status" value="1"/>
</dbReference>